<dbReference type="SUPFAM" id="SSF51126">
    <property type="entry name" value="Pectin lyase-like"/>
    <property type="match status" value="1"/>
</dbReference>
<dbReference type="EC" id="3.1.1.11" evidence="4 10"/>
<reference evidence="12 13" key="1">
    <citation type="journal article" date="2019" name="Plant Biotechnol. J.">
        <title>The red bayberry genome and genetic basis of sex determination.</title>
        <authorList>
            <person name="Jia H.M."/>
            <person name="Jia H.J."/>
            <person name="Cai Q.L."/>
            <person name="Wang Y."/>
            <person name="Zhao H.B."/>
            <person name="Yang W.F."/>
            <person name="Wang G.Y."/>
            <person name="Li Y.H."/>
            <person name="Zhan D.L."/>
            <person name="Shen Y.T."/>
            <person name="Niu Q.F."/>
            <person name="Chang L."/>
            <person name="Qiu J."/>
            <person name="Zhao L."/>
            <person name="Xie H.B."/>
            <person name="Fu W.Y."/>
            <person name="Jin J."/>
            <person name="Li X.W."/>
            <person name="Jiao Y."/>
            <person name="Zhou C.C."/>
            <person name="Tu T."/>
            <person name="Chai C.Y."/>
            <person name="Gao J.L."/>
            <person name="Fan L.J."/>
            <person name="van de Weg E."/>
            <person name="Wang J.Y."/>
            <person name="Gao Z.S."/>
        </authorList>
    </citation>
    <scope>NUCLEOTIDE SEQUENCE [LARGE SCALE GENOMIC DNA]</scope>
    <source>
        <tissue evidence="12">Leaves</tissue>
    </source>
</reference>
<keyword evidence="5" id="KW-0964">Secreted</keyword>
<keyword evidence="6 10" id="KW-0378">Hydrolase</keyword>
<evidence type="ECO:0000256" key="3">
    <source>
        <dbReference type="ARBA" id="ARBA00008891"/>
    </source>
</evidence>
<comment type="caution">
    <text evidence="12">The sequence shown here is derived from an EMBL/GenBank/DDBJ whole genome shotgun (WGS) entry which is preliminary data.</text>
</comment>
<evidence type="ECO:0000256" key="9">
    <source>
        <dbReference type="PROSITE-ProRule" id="PRU10040"/>
    </source>
</evidence>
<proteinExistence type="inferred from homology"/>
<dbReference type="PANTHER" id="PTHR31321:SF126">
    <property type="entry name" value="PECTINESTERASE"/>
    <property type="match status" value="1"/>
</dbReference>
<organism evidence="12 13">
    <name type="scientific">Morella rubra</name>
    <name type="common">Chinese bayberry</name>
    <dbReference type="NCBI Taxonomy" id="262757"/>
    <lineage>
        <taxon>Eukaryota</taxon>
        <taxon>Viridiplantae</taxon>
        <taxon>Streptophyta</taxon>
        <taxon>Embryophyta</taxon>
        <taxon>Tracheophyta</taxon>
        <taxon>Spermatophyta</taxon>
        <taxon>Magnoliopsida</taxon>
        <taxon>eudicotyledons</taxon>
        <taxon>Gunneridae</taxon>
        <taxon>Pentapetalae</taxon>
        <taxon>rosids</taxon>
        <taxon>fabids</taxon>
        <taxon>Fagales</taxon>
        <taxon>Myricaceae</taxon>
        <taxon>Morella</taxon>
    </lineage>
</organism>
<dbReference type="InterPro" id="IPR012334">
    <property type="entry name" value="Pectin_lyas_fold"/>
</dbReference>
<evidence type="ECO:0000256" key="4">
    <source>
        <dbReference type="ARBA" id="ARBA00013229"/>
    </source>
</evidence>
<dbReference type="GO" id="GO:0045490">
    <property type="term" value="P:pectin catabolic process"/>
    <property type="evidence" value="ECO:0007669"/>
    <property type="project" value="UniProtKB-UniRule"/>
</dbReference>
<dbReference type="UniPathway" id="UPA00545">
    <property type="reaction ID" value="UER00823"/>
</dbReference>
<dbReference type="Gene3D" id="2.160.20.10">
    <property type="entry name" value="Single-stranded right-handed beta-helix, Pectin lyase-like"/>
    <property type="match status" value="1"/>
</dbReference>
<dbReference type="PROSITE" id="PS00503">
    <property type="entry name" value="PECTINESTERASE_2"/>
    <property type="match status" value="1"/>
</dbReference>
<dbReference type="PANTHER" id="PTHR31321">
    <property type="entry name" value="ACYL-COA THIOESTER HYDROLASE YBHC-RELATED"/>
    <property type="match status" value="1"/>
</dbReference>
<evidence type="ECO:0000256" key="5">
    <source>
        <dbReference type="ARBA" id="ARBA00022512"/>
    </source>
</evidence>
<evidence type="ECO:0000259" key="11">
    <source>
        <dbReference type="Pfam" id="PF01095"/>
    </source>
</evidence>
<evidence type="ECO:0000256" key="2">
    <source>
        <dbReference type="ARBA" id="ARBA00005184"/>
    </source>
</evidence>
<evidence type="ECO:0000256" key="6">
    <source>
        <dbReference type="ARBA" id="ARBA00022801"/>
    </source>
</evidence>
<dbReference type="InterPro" id="IPR000070">
    <property type="entry name" value="Pectinesterase_cat"/>
</dbReference>
<dbReference type="OrthoDB" id="994327at2759"/>
<evidence type="ECO:0000313" key="12">
    <source>
        <dbReference type="EMBL" id="KAB1203195.1"/>
    </source>
</evidence>
<dbReference type="EMBL" id="RXIC02000026">
    <property type="protein sequence ID" value="KAB1203195.1"/>
    <property type="molecule type" value="Genomic_DNA"/>
</dbReference>
<evidence type="ECO:0000313" key="13">
    <source>
        <dbReference type="Proteomes" id="UP000516437"/>
    </source>
</evidence>
<dbReference type="InterPro" id="IPR011050">
    <property type="entry name" value="Pectin_lyase_fold/virulence"/>
</dbReference>
<evidence type="ECO:0000256" key="8">
    <source>
        <dbReference type="ARBA" id="ARBA00047928"/>
    </source>
</evidence>
<comment type="subcellular location">
    <subcellularLocation>
        <location evidence="1">Secreted</location>
        <location evidence="1">Cell wall</location>
    </subcellularLocation>
</comment>
<gene>
    <name evidence="12" type="ORF">CJ030_MR8G001887</name>
</gene>
<protein>
    <recommendedName>
        <fullName evidence="4 10">Pectinesterase</fullName>
        <ecNumber evidence="4 10">3.1.1.11</ecNumber>
    </recommendedName>
</protein>
<name>A0A6A1US09_9ROSI</name>
<dbReference type="GO" id="GO:0042545">
    <property type="term" value="P:cell wall modification"/>
    <property type="evidence" value="ECO:0007669"/>
    <property type="project" value="UniProtKB-UniRule"/>
</dbReference>
<sequence length="155" mass="17231">MGQSSLSQLQVHRVPRHLMCDTGRHLFKDCYIEGTVDFIFGNGKSVYMNTAIKSVAEGLGVITVQAMGGEPNSKFIFIHCNITGSGDMYLGRAWKETSRVVFAYTYMGPLINKTGWMRGALQKYGACAVHLYFHFSSFSSSEIVGIITNIDRMVN</sequence>
<evidence type="ECO:0000256" key="7">
    <source>
        <dbReference type="ARBA" id="ARBA00023085"/>
    </source>
</evidence>
<dbReference type="Proteomes" id="UP000516437">
    <property type="component" value="Chromosome 8"/>
</dbReference>
<keyword evidence="5" id="KW-0134">Cell wall</keyword>
<keyword evidence="7 10" id="KW-0063">Aspartyl esterase</keyword>
<dbReference type="GO" id="GO:0030599">
    <property type="term" value="F:pectinesterase activity"/>
    <property type="evidence" value="ECO:0007669"/>
    <property type="project" value="UniProtKB-UniRule"/>
</dbReference>
<evidence type="ECO:0000256" key="10">
    <source>
        <dbReference type="RuleBase" id="RU000589"/>
    </source>
</evidence>
<accession>A0A6A1US09</accession>
<dbReference type="Pfam" id="PF01095">
    <property type="entry name" value="Pectinesterase"/>
    <property type="match status" value="1"/>
</dbReference>
<comment type="catalytic activity">
    <reaction evidence="8 10">
        <text>[(1-&gt;4)-alpha-D-galacturonosyl methyl ester](n) + n H2O = [(1-&gt;4)-alpha-D-galacturonosyl](n) + n methanol + n H(+)</text>
        <dbReference type="Rhea" id="RHEA:22380"/>
        <dbReference type="Rhea" id="RHEA-COMP:14570"/>
        <dbReference type="Rhea" id="RHEA-COMP:14573"/>
        <dbReference type="ChEBI" id="CHEBI:15377"/>
        <dbReference type="ChEBI" id="CHEBI:15378"/>
        <dbReference type="ChEBI" id="CHEBI:17790"/>
        <dbReference type="ChEBI" id="CHEBI:140522"/>
        <dbReference type="ChEBI" id="CHEBI:140523"/>
        <dbReference type="EC" id="3.1.1.11"/>
    </reaction>
</comment>
<feature type="domain" description="Pectinesterase catalytic" evidence="11">
    <location>
        <begin position="18"/>
        <end position="118"/>
    </location>
</feature>
<feature type="active site" evidence="9">
    <location>
        <position position="37"/>
    </location>
</feature>
<dbReference type="AlphaFoldDB" id="A0A6A1US09"/>
<comment type="pathway">
    <text evidence="2 10">Glycan metabolism; pectin degradation; 2-dehydro-3-deoxy-D-gluconate from pectin: step 1/5.</text>
</comment>
<evidence type="ECO:0000256" key="1">
    <source>
        <dbReference type="ARBA" id="ARBA00004191"/>
    </source>
</evidence>
<dbReference type="InterPro" id="IPR033131">
    <property type="entry name" value="Pectinesterase_Asp_AS"/>
</dbReference>
<keyword evidence="13" id="KW-1185">Reference proteome</keyword>
<comment type="similarity">
    <text evidence="3">Belongs to the pectinesterase family.</text>
</comment>